<dbReference type="Gene3D" id="3.40.50.1950">
    <property type="entry name" value="Flavin prenyltransferase-like"/>
    <property type="match status" value="1"/>
</dbReference>
<sequence length="280" mass="30457">MAHPPLEVHQHPSCKEQILALHKCHDDNPFAKYWGVCNETLAELRACFKNEKRTKIALNKARAEKERERFLARVASRRREQEAAQAADAAAALGGARRPRVLLAATGSVATIKLAQLAQQLLQFADVKVIATKAALYFVREEDLPPACRPLLGDEDEWRQWRAVGDPVVHIELRRWADALPNTLAKAANGLCDNLVTCVVRAWDLGKPLLLAPAMNTFMWDSPFTAQHLAAVTRLGATVVPPVSKRLACGDIGTGGMAAPEDIAAACRTALAAAMPGLLL</sequence>
<dbReference type="Proteomes" id="UP001205105">
    <property type="component" value="Unassembled WGS sequence"/>
</dbReference>
<dbReference type="GO" id="GO:0015937">
    <property type="term" value="P:coenzyme A biosynthetic process"/>
    <property type="evidence" value="ECO:0007669"/>
    <property type="project" value="UniProtKB-KW"/>
</dbReference>
<dbReference type="GO" id="GO:0004633">
    <property type="term" value="F:phosphopantothenoylcysteine decarboxylase activity"/>
    <property type="evidence" value="ECO:0007669"/>
    <property type="project" value="UniProtKB-EC"/>
</dbReference>
<evidence type="ECO:0000256" key="6">
    <source>
        <dbReference type="ARBA" id="ARBA00066422"/>
    </source>
</evidence>
<keyword evidence="9" id="KW-1185">Reference proteome</keyword>
<protein>
    <recommendedName>
        <fullName evidence="6">phosphopantothenoylcysteine decarboxylase</fullName>
        <ecNumber evidence="6">4.1.1.36</ecNumber>
    </recommendedName>
</protein>
<comment type="similarity">
    <text evidence="1">Belongs to the CMC family.</text>
</comment>
<dbReference type="EMBL" id="JADXDR010000108">
    <property type="protein sequence ID" value="KAI7839067.1"/>
    <property type="molecule type" value="Genomic_DNA"/>
</dbReference>
<feature type="domain" description="Flavoprotein" evidence="7">
    <location>
        <begin position="100"/>
        <end position="267"/>
    </location>
</feature>
<evidence type="ECO:0000313" key="8">
    <source>
        <dbReference type="EMBL" id="KAI7839067.1"/>
    </source>
</evidence>
<keyword evidence="3" id="KW-1015">Disulfide bond</keyword>
<dbReference type="PANTHER" id="PTHR14359">
    <property type="entry name" value="HOMO-OLIGOMERIC FLAVIN CONTAINING CYS DECARBOXYLASE FAMILY"/>
    <property type="match status" value="1"/>
</dbReference>
<evidence type="ECO:0000259" key="7">
    <source>
        <dbReference type="Pfam" id="PF02441"/>
    </source>
</evidence>
<organism evidence="8 9">
    <name type="scientific">Chlorella ohadii</name>
    <dbReference type="NCBI Taxonomy" id="2649997"/>
    <lineage>
        <taxon>Eukaryota</taxon>
        <taxon>Viridiplantae</taxon>
        <taxon>Chlorophyta</taxon>
        <taxon>core chlorophytes</taxon>
        <taxon>Trebouxiophyceae</taxon>
        <taxon>Chlorellales</taxon>
        <taxon>Chlorellaceae</taxon>
        <taxon>Chlorella clade</taxon>
        <taxon>Chlorella</taxon>
    </lineage>
</organism>
<dbReference type="InterPro" id="IPR003382">
    <property type="entry name" value="Flavoprotein"/>
</dbReference>
<gene>
    <name evidence="8" type="ORF">COHA_007209</name>
</gene>
<dbReference type="SUPFAM" id="SSF52507">
    <property type="entry name" value="Homo-oligomeric flavin-containing Cys decarboxylases, HFCD"/>
    <property type="match status" value="1"/>
</dbReference>
<comment type="pathway">
    <text evidence="5">Cofactor biosynthesis; coenzyme A biosynthesis; CoA from (R)-pantothenate: step 3/5.</text>
</comment>
<dbReference type="GO" id="GO:0071513">
    <property type="term" value="C:phosphopantothenoylcysteine decarboxylase complex"/>
    <property type="evidence" value="ECO:0007669"/>
    <property type="project" value="TreeGrafter"/>
</dbReference>
<proteinExistence type="inferred from homology"/>
<comment type="similarity">
    <text evidence="4">Belongs to the HFCD (homooligomeric flavin containing Cys decarboxylase) superfamily.</text>
</comment>
<evidence type="ECO:0000256" key="5">
    <source>
        <dbReference type="ARBA" id="ARBA00060685"/>
    </source>
</evidence>
<reference evidence="8" key="1">
    <citation type="submission" date="2020-11" db="EMBL/GenBank/DDBJ databases">
        <title>Chlorella ohadii genome sequencing and assembly.</title>
        <authorList>
            <person name="Murik O."/>
            <person name="Treves H."/>
            <person name="Kedem I."/>
            <person name="Shotland Y."/>
            <person name="Kaplan A."/>
        </authorList>
    </citation>
    <scope>NUCLEOTIDE SEQUENCE</scope>
    <source>
        <strain evidence="8">1</strain>
    </source>
</reference>
<evidence type="ECO:0000256" key="3">
    <source>
        <dbReference type="ARBA" id="ARBA00023157"/>
    </source>
</evidence>
<name>A0AAD5DK08_9CHLO</name>
<evidence type="ECO:0000256" key="4">
    <source>
        <dbReference type="ARBA" id="ARBA00038350"/>
    </source>
</evidence>
<dbReference type="InterPro" id="IPR036551">
    <property type="entry name" value="Flavin_trans-like"/>
</dbReference>
<dbReference type="PANTHER" id="PTHR14359:SF6">
    <property type="entry name" value="PHOSPHOPANTOTHENOYLCYSTEINE DECARBOXYLASE"/>
    <property type="match status" value="1"/>
</dbReference>
<dbReference type="Pfam" id="PF08583">
    <property type="entry name" value="Cmc1"/>
    <property type="match status" value="1"/>
</dbReference>
<keyword evidence="2" id="KW-0173">Coenzyme A biosynthesis</keyword>
<dbReference type="GO" id="GO:0010181">
    <property type="term" value="F:FMN binding"/>
    <property type="evidence" value="ECO:0007669"/>
    <property type="project" value="TreeGrafter"/>
</dbReference>
<evidence type="ECO:0000313" key="9">
    <source>
        <dbReference type="Proteomes" id="UP001205105"/>
    </source>
</evidence>
<evidence type="ECO:0000256" key="2">
    <source>
        <dbReference type="ARBA" id="ARBA00022993"/>
    </source>
</evidence>
<comment type="caution">
    <text evidence="8">The sequence shown here is derived from an EMBL/GenBank/DDBJ whole genome shotgun (WGS) entry which is preliminary data.</text>
</comment>
<evidence type="ECO:0000256" key="1">
    <source>
        <dbReference type="ARBA" id="ARBA00007347"/>
    </source>
</evidence>
<dbReference type="AlphaFoldDB" id="A0AAD5DK08"/>
<dbReference type="Pfam" id="PF02441">
    <property type="entry name" value="Flavoprotein"/>
    <property type="match status" value="1"/>
</dbReference>
<dbReference type="EC" id="4.1.1.36" evidence="6"/>
<accession>A0AAD5DK08</accession>
<dbReference type="InterPro" id="IPR013892">
    <property type="entry name" value="Cyt_c_biogenesis_Cmc1-like"/>
</dbReference>